<evidence type="ECO:0000256" key="3">
    <source>
        <dbReference type="SAM" id="Phobius"/>
    </source>
</evidence>
<keyword evidence="3" id="KW-1133">Transmembrane helix</keyword>
<organism evidence="5 6">
    <name type="scientific">Gossypium arboreum</name>
    <name type="common">Tree cotton</name>
    <name type="synonym">Gossypium nanking</name>
    <dbReference type="NCBI Taxonomy" id="29729"/>
    <lineage>
        <taxon>Eukaryota</taxon>
        <taxon>Viridiplantae</taxon>
        <taxon>Streptophyta</taxon>
        <taxon>Embryophyta</taxon>
        <taxon>Tracheophyta</taxon>
        <taxon>Spermatophyta</taxon>
        <taxon>Magnoliopsida</taxon>
        <taxon>eudicotyledons</taxon>
        <taxon>Gunneridae</taxon>
        <taxon>Pentapetalae</taxon>
        <taxon>rosids</taxon>
        <taxon>malvids</taxon>
        <taxon>Malvales</taxon>
        <taxon>Malvaceae</taxon>
        <taxon>Malvoideae</taxon>
        <taxon>Gossypium</taxon>
    </lineage>
</organism>
<dbReference type="InterPro" id="IPR001750">
    <property type="entry name" value="ND/Mrp_TM"/>
</dbReference>
<proteinExistence type="predicted"/>
<gene>
    <name evidence="5" type="ORF">PVK06_035235</name>
</gene>
<sequence length="135" mass="15336">MGAYGLVRINMELLLHAHSIFSPWLIIVGTMQIIYAASTSLGQRNLKKRIAYSSVSHMGFIIIGIGSITDTGLNGDILQIISHGFIGAALFSWQERVMIECVLFISTKWAEWPFRFPKYLRCSVSYPWLLLHYRA</sequence>
<evidence type="ECO:0000313" key="6">
    <source>
        <dbReference type="Proteomes" id="UP001358586"/>
    </source>
</evidence>
<dbReference type="Proteomes" id="UP001358586">
    <property type="component" value="Chromosome 10"/>
</dbReference>
<accession>A0ABR0NIF1</accession>
<dbReference type="PANTHER" id="PTHR43507">
    <property type="entry name" value="NADH-UBIQUINONE OXIDOREDUCTASE CHAIN 4"/>
    <property type="match status" value="1"/>
</dbReference>
<keyword evidence="6" id="KW-1185">Reference proteome</keyword>
<keyword evidence="3" id="KW-0472">Membrane</keyword>
<keyword evidence="2" id="KW-0520">NAD</keyword>
<dbReference type="PANTHER" id="PTHR43507:SF21">
    <property type="entry name" value="NAD(P)H-QUINONE OXIDOREDUCTASE CHAIN 4, CHLOROPLASTIC"/>
    <property type="match status" value="1"/>
</dbReference>
<evidence type="ECO:0000256" key="2">
    <source>
        <dbReference type="ARBA" id="ARBA00023027"/>
    </source>
</evidence>
<reference evidence="5 6" key="1">
    <citation type="submission" date="2023-03" db="EMBL/GenBank/DDBJ databases">
        <title>WGS of Gossypium arboreum.</title>
        <authorList>
            <person name="Yu D."/>
        </authorList>
    </citation>
    <scope>NUCLEOTIDE SEQUENCE [LARGE SCALE GENOMIC DNA]</scope>
    <source>
        <tissue evidence="5">Leaf</tissue>
    </source>
</reference>
<comment type="caution">
    <text evidence="5">The sequence shown here is derived from an EMBL/GenBank/DDBJ whole genome shotgun (WGS) entry which is preliminary data.</text>
</comment>
<dbReference type="EMBL" id="JARKNE010000010">
    <property type="protein sequence ID" value="KAK5794044.1"/>
    <property type="molecule type" value="Genomic_DNA"/>
</dbReference>
<feature type="domain" description="NADH:quinone oxidoreductase/Mrp antiporter transmembrane" evidence="4">
    <location>
        <begin position="1"/>
        <end position="97"/>
    </location>
</feature>
<protein>
    <recommendedName>
        <fullName evidence="4">NADH:quinone oxidoreductase/Mrp antiporter transmembrane domain-containing protein</fullName>
    </recommendedName>
</protein>
<evidence type="ECO:0000313" key="5">
    <source>
        <dbReference type="EMBL" id="KAK5794044.1"/>
    </source>
</evidence>
<evidence type="ECO:0000256" key="1">
    <source>
        <dbReference type="ARBA" id="ARBA00022967"/>
    </source>
</evidence>
<dbReference type="Pfam" id="PF00361">
    <property type="entry name" value="Proton_antipo_M"/>
    <property type="match status" value="1"/>
</dbReference>
<name>A0ABR0NIF1_GOSAR</name>
<keyword evidence="3" id="KW-0812">Transmembrane</keyword>
<evidence type="ECO:0000259" key="4">
    <source>
        <dbReference type="Pfam" id="PF00361"/>
    </source>
</evidence>
<dbReference type="InterPro" id="IPR003918">
    <property type="entry name" value="NADH_UbQ_OxRdtase"/>
</dbReference>
<feature type="transmembrane region" description="Helical" evidence="3">
    <location>
        <begin position="20"/>
        <end position="38"/>
    </location>
</feature>
<keyword evidence="1" id="KW-1278">Translocase</keyword>